<dbReference type="GeneID" id="109401538"/>
<organism evidence="2 3">
    <name type="scientific">Aedes albopictus</name>
    <name type="common">Asian tiger mosquito</name>
    <name type="synonym">Stegomyia albopicta</name>
    <dbReference type="NCBI Taxonomy" id="7160"/>
    <lineage>
        <taxon>Eukaryota</taxon>
        <taxon>Metazoa</taxon>
        <taxon>Ecdysozoa</taxon>
        <taxon>Arthropoda</taxon>
        <taxon>Hexapoda</taxon>
        <taxon>Insecta</taxon>
        <taxon>Pterygota</taxon>
        <taxon>Neoptera</taxon>
        <taxon>Endopterygota</taxon>
        <taxon>Diptera</taxon>
        <taxon>Nematocera</taxon>
        <taxon>Culicoidea</taxon>
        <taxon>Culicidae</taxon>
        <taxon>Culicinae</taxon>
        <taxon>Aedini</taxon>
        <taxon>Aedes</taxon>
        <taxon>Stegomyia</taxon>
    </lineage>
</organism>
<evidence type="ECO:0008006" key="4">
    <source>
        <dbReference type="Google" id="ProtNLM"/>
    </source>
</evidence>
<evidence type="ECO:0000313" key="2">
    <source>
        <dbReference type="EnsemblMetazoa" id="AALFPA23_014501.P21081"/>
    </source>
</evidence>
<feature type="chain" id="PRO_5045357707" description="Glycine zipper domain-containing protein" evidence="1">
    <location>
        <begin position="23"/>
        <end position="170"/>
    </location>
</feature>
<protein>
    <recommendedName>
        <fullName evidence="4">Glycine zipper domain-containing protein</fullName>
    </recommendedName>
</protein>
<sequence length="170" mass="17375">MHVFRRLIVVLVLTTVGLPLFAVKIEATGRTTNLEDLISGRQSQLSSPFGNDTTVRSDPVEPEVVSAKIVKRDTANGYSSTTFWGWLTGRNNPDPCMMASVGGVVGGGALTGAFVGAGIGSIFTGPGTVIGAVVGGVAGLFGGVSIGHRAGAAVCDTSCGDLDQRVQCYS</sequence>
<evidence type="ECO:0000256" key="1">
    <source>
        <dbReference type="SAM" id="SignalP"/>
    </source>
</evidence>
<dbReference type="EnsemblMetazoa" id="AALFPA23_014501.R21081">
    <property type="protein sequence ID" value="AALFPA23_014501.P21081"/>
    <property type="gene ID" value="AALFPA23_014501"/>
</dbReference>
<reference evidence="3" key="1">
    <citation type="journal article" date="2015" name="Proc. Natl. Acad. Sci. U.S.A.">
        <title>Genome sequence of the Asian Tiger mosquito, Aedes albopictus, reveals insights into its biology, genetics, and evolution.</title>
        <authorList>
            <person name="Chen X.G."/>
            <person name="Jiang X."/>
            <person name="Gu J."/>
            <person name="Xu M."/>
            <person name="Wu Y."/>
            <person name="Deng Y."/>
            <person name="Zhang C."/>
            <person name="Bonizzoni M."/>
            <person name="Dermauw W."/>
            <person name="Vontas J."/>
            <person name="Armbruster P."/>
            <person name="Huang X."/>
            <person name="Yang Y."/>
            <person name="Zhang H."/>
            <person name="He W."/>
            <person name="Peng H."/>
            <person name="Liu Y."/>
            <person name="Wu K."/>
            <person name="Chen J."/>
            <person name="Lirakis M."/>
            <person name="Topalis P."/>
            <person name="Van Leeuwen T."/>
            <person name="Hall A.B."/>
            <person name="Jiang X."/>
            <person name="Thorpe C."/>
            <person name="Mueller R.L."/>
            <person name="Sun C."/>
            <person name="Waterhouse R.M."/>
            <person name="Yan G."/>
            <person name="Tu Z.J."/>
            <person name="Fang X."/>
            <person name="James A.A."/>
        </authorList>
    </citation>
    <scope>NUCLEOTIDE SEQUENCE [LARGE SCALE GENOMIC DNA]</scope>
    <source>
        <strain evidence="3">Foshan</strain>
    </source>
</reference>
<dbReference type="RefSeq" id="XP_019529654.3">
    <property type="nucleotide sequence ID" value="XM_019674109.3"/>
</dbReference>
<reference evidence="2" key="2">
    <citation type="submission" date="2025-05" db="UniProtKB">
        <authorList>
            <consortium name="EnsemblMetazoa"/>
        </authorList>
    </citation>
    <scope>IDENTIFICATION</scope>
    <source>
        <strain evidence="2">Foshan</strain>
    </source>
</reference>
<name>A0ABM1Z2V7_AEDAL</name>
<accession>A0ABM1Z2V7</accession>
<feature type="signal peptide" evidence="1">
    <location>
        <begin position="1"/>
        <end position="22"/>
    </location>
</feature>
<dbReference type="Proteomes" id="UP000069940">
    <property type="component" value="Unassembled WGS sequence"/>
</dbReference>
<proteinExistence type="predicted"/>
<evidence type="ECO:0000313" key="3">
    <source>
        <dbReference type="Proteomes" id="UP000069940"/>
    </source>
</evidence>
<keyword evidence="3" id="KW-1185">Reference proteome</keyword>
<keyword evidence="1" id="KW-0732">Signal</keyword>